<dbReference type="GO" id="GO:0005634">
    <property type="term" value="C:nucleus"/>
    <property type="evidence" value="ECO:0007669"/>
    <property type="project" value="UniProtKB-SubCell"/>
</dbReference>
<keyword evidence="6" id="KW-0963">Cytoplasm</keyword>
<keyword evidence="7" id="KW-0819">tRNA processing</keyword>
<sequence>MLRHAPLPYVLRLLSNLRCHEKISSLFWLIHTDLHEPKVVGSFEYISTMVASLEPVVQLPDYANGTSGNVTALEENYSKAKFNVRLKRRNGRVKHLCEELFIEQGSVKFSSVPSISSMVAQNLVPKVQFNLQLSDRVYG</sequence>
<dbReference type="GO" id="GO:0000049">
    <property type="term" value="F:tRNA binding"/>
    <property type="evidence" value="ECO:0007669"/>
    <property type="project" value="TreeGrafter"/>
</dbReference>
<dbReference type="GO" id="GO:0002098">
    <property type="term" value="P:tRNA wobble uridine modification"/>
    <property type="evidence" value="ECO:0007669"/>
    <property type="project" value="InterPro"/>
</dbReference>
<dbReference type="GO" id="GO:0033588">
    <property type="term" value="C:elongator holoenzyme complex"/>
    <property type="evidence" value="ECO:0007669"/>
    <property type="project" value="InterPro"/>
</dbReference>
<evidence type="ECO:0000256" key="2">
    <source>
        <dbReference type="ARBA" id="ARBA00004496"/>
    </source>
</evidence>
<gene>
    <name evidence="9" type="ORF">FCM35_KLT20153</name>
</gene>
<evidence type="ECO:0000256" key="8">
    <source>
        <dbReference type="ARBA" id="ARBA00023242"/>
    </source>
</evidence>
<accession>A0A833RGP5</accession>
<dbReference type="PANTHER" id="PTHR15641">
    <property type="entry name" value="ELONGATOR COMPLEX PROTEIN 5"/>
    <property type="match status" value="1"/>
</dbReference>
<evidence type="ECO:0000256" key="5">
    <source>
        <dbReference type="ARBA" id="ARBA00020264"/>
    </source>
</evidence>
<evidence type="ECO:0000313" key="9">
    <source>
        <dbReference type="EMBL" id="KAF3335646.1"/>
    </source>
</evidence>
<dbReference type="InterPro" id="IPR019519">
    <property type="entry name" value="Elp5"/>
</dbReference>
<evidence type="ECO:0000313" key="10">
    <source>
        <dbReference type="Proteomes" id="UP000623129"/>
    </source>
</evidence>
<comment type="caution">
    <text evidence="9">The sequence shown here is derived from an EMBL/GenBank/DDBJ whole genome shotgun (WGS) entry which is preliminary data.</text>
</comment>
<protein>
    <recommendedName>
        <fullName evidence="5">Elongator complex protein 5</fullName>
    </recommendedName>
</protein>
<comment type="subcellular location">
    <subcellularLocation>
        <location evidence="2">Cytoplasm</location>
    </subcellularLocation>
    <subcellularLocation>
        <location evidence="1">Nucleus</location>
    </subcellularLocation>
</comment>
<keyword evidence="8" id="KW-0539">Nucleus</keyword>
<evidence type="ECO:0000256" key="1">
    <source>
        <dbReference type="ARBA" id="ARBA00004123"/>
    </source>
</evidence>
<name>A0A833RGP5_9POAL</name>
<dbReference type="OrthoDB" id="166907at2759"/>
<keyword evidence="10" id="KW-1185">Reference proteome</keyword>
<reference evidence="9" key="1">
    <citation type="submission" date="2020-01" db="EMBL/GenBank/DDBJ databases">
        <title>Genome sequence of Kobresia littledalei, the first chromosome-level genome in the family Cyperaceae.</title>
        <authorList>
            <person name="Qu G."/>
        </authorList>
    </citation>
    <scope>NUCLEOTIDE SEQUENCE</scope>
    <source>
        <strain evidence="9">C.B.Clarke</strain>
        <tissue evidence="9">Leaf</tissue>
    </source>
</reference>
<evidence type="ECO:0000256" key="7">
    <source>
        <dbReference type="ARBA" id="ARBA00022694"/>
    </source>
</evidence>
<evidence type="ECO:0000256" key="3">
    <source>
        <dbReference type="ARBA" id="ARBA00005043"/>
    </source>
</evidence>
<evidence type="ECO:0000256" key="4">
    <source>
        <dbReference type="ARBA" id="ARBA00009567"/>
    </source>
</evidence>
<dbReference type="Proteomes" id="UP000623129">
    <property type="component" value="Unassembled WGS sequence"/>
</dbReference>
<comment type="pathway">
    <text evidence="3">tRNA modification; 5-methoxycarbonylmethyl-2-thiouridine-tRNA biosynthesis.</text>
</comment>
<comment type="similarity">
    <text evidence="4">Belongs to the ELP5 family.</text>
</comment>
<dbReference type="UniPathway" id="UPA00988"/>
<dbReference type="PANTHER" id="PTHR15641:SF1">
    <property type="entry name" value="ELONGATOR COMPLEX PROTEIN 5"/>
    <property type="match status" value="1"/>
</dbReference>
<dbReference type="EMBL" id="SWLB01000008">
    <property type="protein sequence ID" value="KAF3335646.1"/>
    <property type="molecule type" value="Genomic_DNA"/>
</dbReference>
<dbReference type="AlphaFoldDB" id="A0A833RGP5"/>
<dbReference type="GO" id="GO:0005829">
    <property type="term" value="C:cytosol"/>
    <property type="evidence" value="ECO:0007669"/>
    <property type="project" value="TreeGrafter"/>
</dbReference>
<organism evidence="9 10">
    <name type="scientific">Carex littledalei</name>
    <dbReference type="NCBI Taxonomy" id="544730"/>
    <lineage>
        <taxon>Eukaryota</taxon>
        <taxon>Viridiplantae</taxon>
        <taxon>Streptophyta</taxon>
        <taxon>Embryophyta</taxon>
        <taxon>Tracheophyta</taxon>
        <taxon>Spermatophyta</taxon>
        <taxon>Magnoliopsida</taxon>
        <taxon>Liliopsida</taxon>
        <taxon>Poales</taxon>
        <taxon>Cyperaceae</taxon>
        <taxon>Cyperoideae</taxon>
        <taxon>Cariceae</taxon>
        <taxon>Carex</taxon>
        <taxon>Carex subgen. Euthyceras</taxon>
    </lineage>
</organism>
<evidence type="ECO:0000256" key="6">
    <source>
        <dbReference type="ARBA" id="ARBA00022490"/>
    </source>
</evidence>
<proteinExistence type="inferred from homology"/>